<protein>
    <submittedName>
        <fullName evidence="1">Uncharacterized protein</fullName>
    </submittedName>
</protein>
<accession>A0A7G9G8M3</accession>
<evidence type="ECO:0000313" key="1">
    <source>
        <dbReference type="EMBL" id="QNM07155.1"/>
    </source>
</evidence>
<name>A0A7G9G8M3_9FIRM</name>
<evidence type="ECO:0000313" key="2">
    <source>
        <dbReference type="Proteomes" id="UP000515860"/>
    </source>
</evidence>
<organism evidence="1 2">
    <name type="scientific">Wansuia hejianensis</name>
    <dbReference type="NCBI Taxonomy" id="2763667"/>
    <lineage>
        <taxon>Bacteria</taxon>
        <taxon>Bacillati</taxon>
        <taxon>Bacillota</taxon>
        <taxon>Clostridia</taxon>
        <taxon>Lachnospirales</taxon>
        <taxon>Lachnospiraceae</taxon>
        <taxon>Wansuia</taxon>
    </lineage>
</organism>
<dbReference type="KEGG" id="whj:H9Q79_09280"/>
<dbReference type="RefSeq" id="WP_249328141.1">
    <property type="nucleotide sequence ID" value="NZ_CP060635.1"/>
</dbReference>
<reference evidence="1 2" key="1">
    <citation type="submission" date="2020-08" db="EMBL/GenBank/DDBJ databases">
        <authorList>
            <person name="Liu C."/>
            <person name="Sun Q."/>
        </authorList>
    </citation>
    <scope>NUCLEOTIDE SEQUENCE [LARGE SCALE GENOMIC DNA]</scope>
    <source>
        <strain evidence="1 2">NSJ-29</strain>
    </source>
</reference>
<dbReference type="Gene3D" id="2.60.40.10">
    <property type="entry name" value="Immunoglobulins"/>
    <property type="match status" value="2"/>
</dbReference>
<gene>
    <name evidence="1" type="ORF">H9Q79_09280</name>
</gene>
<dbReference type="AlphaFoldDB" id="A0A7G9G8M3"/>
<dbReference type="InterPro" id="IPR013783">
    <property type="entry name" value="Ig-like_fold"/>
</dbReference>
<keyword evidence="2" id="KW-1185">Reference proteome</keyword>
<dbReference type="Proteomes" id="UP000515860">
    <property type="component" value="Chromosome"/>
</dbReference>
<dbReference type="EMBL" id="CP060635">
    <property type="protein sequence ID" value="QNM07155.1"/>
    <property type="molecule type" value="Genomic_DNA"/>
</dbReference>
<sequence length="301" mass="31315">MAIKQAWIMCNGMRVNATYNSDTHTWTAQITAPAQSSWSQPNHVYGLEIHAEDDAGNQTVMDSTDETYGDELKLRVLEKTKPIATITSPTEGSVLGATTQQIKFTIKDAGGSGLNMDSVNLRVNSVKVTSGISYTDGTDGEKIGTYTATNLSDGANKIQLTVQDNDGNTSDEDVVNFVISTAAPTLNVTSPTEGLITNSETVTVAGTGAAGSDAVTLSEVTVNGEGVALSGGSFSKQVTLTEGENTITIIAKDSIGKTTTVTRHVTLDTKAPVITDVVASATTVDASGNLTITFKVTDPAA</sequence>
<dbReference type="Pfam" id="PF09136">
    <property type="entry name" value="Glucodextran_B"/>
    <property type="match status" value="1"/>
</dbReference>
<proteinExistence type="predicted"/>